<dbReference type="EMBL" id="BAABME010008955">
    <property type="protein sequence ID" value="GAA0174190.1"/>
    <property type="molecule type" value="Genomic_DNA"/>
</dbReference>
<comment type="caution">
    <text evidence="1">The sequence shown here is derived from an EMBL/GenBank/DDBJ whole genome shotgun (WGS) entry which is preliminary data.</text>
</comment>
<evidence type="ECO:0000313" key="2">
    <source>
        <dbReference type="Proteomes" id="UP001454036"/>
    </source>
</evidence>
<sequence>MDARVPKAWVPLANSDRPKSAPTDDAFAALEKLRWIFRHKMHWKIFCREGVLIGDCPGVSNYAKVYGTASDQLPATVFLYC</sequence>
<organism evidence="1 2">
    <name type="scientific">Lithospermum erythrorhizon</name>
    <name type="common">Purple gromwell</name>
    <name type="synonym">Lithospermum officinale var. erythrorhizon</name>
    <dbReference type="NCBI Taxonomy" id="34254"/>
    <lineage>
        <taxon>Eukaryota</taxon>
        <taxon>Viridiplantae</taxon>
        <taxon>Streptophyta</taxon>
        <taxon>Embryophyta</taxon>
        <taxon>Tracheophyta</taxon>
        <taxon>Spermatophyta</taxon>
        <taxon>Magnoliopsida</taxon>
        <taxon>eudicotyledons</taxon>
        <taxon>Gunneridae</taxon>
        <taxon>Pentapetalae</taxon>
        <taxon>asterids</taxon>
        <taxon>lamiids</taxon>
        <taxon>Boraginales</taxon>
        <taxon>Boraginaceae</taxon>
        <taxon>Boraginoideae</taxon>
        <taxon>Lithospermeae</taxon>
        <taxon>Lithospermum</taxon>
    </lineage>
</organism>
<proteinExistence type="predicted"/>
<dbReference type="AlphaFoldDB" id="A0AAV3RD13"/>
<evidence type="ECO:0000313" key="1">
    <source>
        <dbReference type="EMBL" id="GAA0174190.1"/>
    </source>
</evidence>
<protein>
    <submittedName>
        <fullName evidence="1">Uncharacterized protein</fullName>
    </submittedName>
</protein>
<dbReference type="Proteomes" id="UP001454036">
    <property type="component" value="Unassembled WGS sequence"/>
</dbReference>
<accession>A0AAV3RD13</accession>
<name>A0AAV3RD13_LITER</name>
<keyword evidence="2" id="KW-1185">Reference proteome</keyword>
<reference evidence="1 2" key="1">
    <citation type="submission" date="2024-01" db="EMBL/GenBank/DDBJ databases">
        <title>The complete chloroplast genome sequence of Lithospermum erythrorhizon: insights into the phylogenetic relationship among Boraginaceae species and the maternal lineages of purple gromwells.</title>
        <authorList>
            <person name="Okada T."/>
            <person name="Watanabe K."/>
        </authorList>
    </citation>
    <scope>NUCLEOTIDE SEQUENCE [LARGE SCALE GENOMIC DNA]</scope>
</reference>
<gene>
    <name evidence="1" type="ORF">LIER_27632</name>
</gene>